<dbReference type="Pfam" id="PF01149">
    <property type="entry name" value="Fapy_DNA_glyco"/>
    <property type="match status" value="1"/>
</dbReference>
<feature type="non-terminal residue" evidence="2">
    <location>
        <position position="176"/>
    </location>
</feature>
<dbReference type="GO" id="GO:0003906">
    <property type="term" value="F:DNA-(apurinic or apyrimidinic site) endonuclease activity"/>
    <property type="evidence" value="ECO:0007669"/>
    <property type="project" value="InterPro"/>
</dbReference>
<dbReference type="PANTHER" id="PTHR22993:SF9">
    <property type="entry name" value="FORMAMIDOPYRIMIDINE-DNA GLYCOSYLASE"/>
    <property type="match status" value="1"/>
</dbReference>
<dbReference type="EMBL" id="BARS01040630">
    <property type="protein sequence ID" value="GAG37793.1"/>
    <property type="molecule type" value="Genomic_DNA"/>
</dbReference>
<name>X0XMA4_9ZZZZ</name>
<dbReference type="PANTHER" id="PTHR22993">
    <property type="entry name" value="FORMAMIDOPYRIMIDINE-DNA GLYCOSYLASE"/>
    <property type="match status" value="1"/>
</dbReference>
<accession>X0XMA4</accession>
<dbReference type="GO" id="GO:0006284">
    <property type="term" value="P:base-excision repair"/>
    <property type="evidence" value="ECO:0007669"/>
    <property type="project" value="InterPro"/>
</dbReference>
<dbReference type="InterPro" id="IPR035937">
    <property type="entry name" value="FPG_N"/>
</dbReference>
<dbReference type="AlphaFoldDB" id="X0XMA4"/>
<reference evidence="2" key="1">
    <citation type="journal article" date="2014" name="Front. Microbiol.">
        <title>High frequency of phylogenetically diverse reductive dehalogenase-homologous genes in deep subseafloor sedimentary metagenomes.</title>
        <authorList>
            <person name="Kawai M."/>
            <person name="Futagami T."/>
            <person name="Toyoda A."/>
            <person name="Takaki Y."/>
            <person name="Nishi S."/>
            <person name="Hori S."/>
            <person name="Arai W."/>
            <person name="Tsubouchi T."/>
            <person name="Morono Y."/>
            <person name="Uchiyama I."/>
            <person name="Ito T."/>
            <person name="Fujiyama A."/>
            <person name="Inagaki F."/>
            <person name="Takami H."/>
        </authorList>
    </citation>
    <scope>NUCLEOTIDE SEQUENCE</scope>
    <source>
        <strain evidence="2">Expedition CK06-06</strain>
    </source>
</reference>
<dbReference type="InterPro" id="IPR012319">
    <property type="entry name" value="FPG_cat"/>
</dbReference>
<protein>
    <recommendedName>
        <fullName evidence="1">Formamidopyrimidine-DNA glycosylase catalytic domain-containing protein</fullName>
    </recommendedName>
</protein>
<gene>
    <name evidence="2" type="ORF">S01H1_61901</name>
</gene>
<dbReference type="GO" id="GO:0008270">
    <property type="term" value="F:zinc ion binding"/>
    <property type="evidence" value="ECO:0007669"/>
    <property type="project" value="InterPro"/>
</dbReference>
<evidence type="ECO:0000259" key="1">
    <source>
        <dbReference type="PROSITE" id="PS51068"/>
    </source>
</evidence>
<dbReference type="CDD" id="cd08966">
    <property type="entry name" value="EcFpg-like_N"/>
    <property type="match status" value="1"/>
</dbReference>
<dbReference type="SMART" id="SM00898">
    <property type="entry name" value="Fapy_DNA_glyco"/>
    <property type="match status" value="1"/>
</dbReference>
<comment type="caution">
    <text evidence="2">The sequence shown here is derived from an EMBL/GenBank/DDBJ whole genome shotgun (WGS) entry which is preliminary data.</text>
</comment>
<organism evidence="2">
    <name type="scientific">marine sediment metagenome</name>
    <dbReference type="NCBI Taxonomy" id="412755"/>
    <lineage>
        <taxon>unclassified sequences</taxon>
        <taxon>metagenomes</taxon>
        <taxon>ecological metagenomes</taxon>
    </lineage>
</organism>
<dbReference type="GO" id="GO:0034039">
    <property type="term" value="F:8-oxo-7,8-dihydroguanine DNA N-glycosylase activity"/>
    <property type="evidence" value="ECO:0007669"/>
    <property type="project" value="TreeGrafter"/>
</dbReference>
<evidence type="ECO:0000313" key="2">
    <source>
        <dbReference type="EMBL" id="GAG37793.1"/>
    </source>
</evidence>
<feature type="domain" description="Formamidopyrimidine-DNA glycosylase catalytic" evidence="1">
    <location>
        <begin position="4"/>
        <end position="123"/>
    </location>
</feature>
<proteinExistence type="predicted"/>
<dbReference type="PROSITE" id="PS51068">
    <property type="entry name" value="FPG_CAT"/>
    <property type="match status" value="1"/>
</dbReference>
<sequence>MLMPELPEVETIARGLSKVLVGRRIKRVRTVFPGIVKQNCSLFRREINQRTIRAVRRRGKYLLIDLSGDKTILVHLGMTGSFLFATNNPKGSKGSRLDKHDHVVFTFCDSNAILRYNDQRKFGKMKVFDTQDEAKLPELKKLGPEPLDISSSEFVRLFRGRKGRIKPALLNQQIVS</sequence>
<dbReference type="Gene3D" id="3.20.190.10">
    <property type="entry name" value="MutM-like, N-terminal"/>
    <property type="match status" value="1"/>
</dbReference>
<dbReference type="SUPFAM" id="SSF81624">
    <property type="entry name" value="N-terminal domain of MutM-like DNA repair proteins"/>
    <property type="match status" value="1"/>
</dbReference>